<dbReference type="Gene3D" id="3.30.160.60">
    <property type="entry name" value="Classic Zinc Finger"/>
    <property type="match status" value="2"/>
</dbReference>
<dbReference type="InterPro" id="IPR036236">
    <property type="entry name" value="Znf_C2H2_sf"/>
</dbReference>
<protein>
    <submittedName>
        <fullName evidence="11">RE1-silencing transcription factor</fullName>
    </submittedName>
</protein>
<organism evidence="11 12">
    <name type="scientific">Amphibalanus amphitrite</name>
    <name type="common">Striped barnacle</name>
    <name type="synonym">Balanus amphitrite</name>
    <dbReference type="NCBI Taxonomy" id="1232801"/>
    <lineage>
        <taxon>Eukaryota</taxon>
        <taxon>Metazoa</taxon>
        <taxon>Ecdysozoa</taxon>
        <taxon>Arthropoda</taxon>
        <taxon>Crustacea</taxon>
        <taxon>Multicrustacea</taxon>
        <taxon>Cirripedia</taxon>
        <taxon>Thoracica</taxon>
        <taxon>Thoracicalcarea</taxon>
        <taxon>Balanomorpha</taxon>
        <taxon>Balanoidea</taxon>
        <taxon>Balanidae</taxon>
        <taxon>Amphibalaninae</taxon>
        <taxon>Amphibalanus</taxon>
    </lineage>
</organism>
<gene>
    <name evidence="11" type="primary">Rest_2</name>
    <name evidence="11" type="ORF">FJT64_027768</name>
</gene>
<dbReference type="PROSITE" id="PS00028">
    <property type="entry name" value="ZINC_FINGER_C2H2_1"/>
    <property type="match status" value="2"/>
</dbReference>
<evidence type="ECO:0000313" key="12">
    <source>
        <dbReference type="Proteomes" id="UP000440578"/>
    </source>
</evidence>
<comment type="subcellular location">
    <subcellularLocation>
        <location evidence="1">Nucleus</location>
    </subcellularLocation>
</comment>
<sequence>MRTRTDDRKNTMRSAGPARGRGAPPVRYVARSVRTTVGSPPRGSPVLRVGRGAPERAVTAGPSRSPSGRSRGRPPGRPRGRGRGRGRAQPAAQPTDEDGDEPSEEDEHEDDGDAGRGSGVSPSRRPAAGSSAESSTEADESGDDMLMDVLASGDFGRASRKRQLPARFRDAPLQPLVRRRTASSSSARGDKTPGSPDKDAPAGRAAAADRLSVKVEPVRSPVRGSPLKQDRSPVRSPPTIAEKLERQAAEEARAAAAAAAAAAAERAPSPEDKEPLVMEPLETLTDAIELDHGIHCAPPPASPPRKRQRLQSRSGEAAGPAAPSDHAGLVDTQLFHEELVEEQGEVMVSGQLDEDDLITMELDTMEVPLPVETVPRRPCKICHRQFKVTNLRQHMLTHTGMRPFKCEICSAVFTRRSDVFRHVKIVHQQEKPFKCSKDGMEFSDRKAFKMHMERHKQPALFACKVCDFRFGKFEYYVNHLKFIHPTGEPLPAFPEDVEPEPEPVAPPRGRYGPTPLQAFLDDDEDDSRGAGGLEHGMGEELQLAGGLENIETEEIPHDSMHLVSAGAAGEAAGAATATLLPDSAVPDVVEGQDVVIGAAGPAGDSRPERPGTDKDDPPEQINFPPLEEDAAAILGMTDLALTNENTSLAAALEERPTPHTPAGGPVVVLSGAGGTGRRFADPLISTRALTQSQPRVVTIGKPVTPVSGAGGPKTVLLTRPRMVAGKQVLQAVKLGAGQKLVSARVPTVRGAGGRQPIVRQVVVNRPSGDGTPVRTAVAPRPVTTRVVRPATRILPVAGRRTLAAAAAGQHPKTVSPAIRVVRPAAPAPTPPPAPAPAPAPESPRQPPVTVVSAEPTGDDTKNIEVTTSTASGSRTIILQTSGGGGDILQSEEAMQTLLEAVQQLVSASGDTLEGKQIEIVMQNDGQQSGAAPAEAEASNAAPEVSQ</sequence>
<feature type="compositionally biased region" description="Low complexity" evidence="9">
    <location>
        <begin position="121"/>
        <end position="135"/>
    </location>
</feature>
<evidence type="ECO:0000256" key="9">
    <source>
        <dbReference type="SAM" id="MobiDB-lite"/>
    </source>
</evidence>
<dbReference type="SUPFAM" id="SSF57667">
    <property type="entry name" value="beta-beta-alpha zinc fingers"/>
    <property type="match status" value="2"/>
</dbReference>
<dbReference type="GO" id="GO:0008270">
    <property type="term" value="F:zinc ion binding"/>
    <property type="evidence" value="ECO:0007669"/>
    <property type="project" value="UniProtKB-KW"/>
</dbReference>
<feature type="compositionally biased region" description="Acidic residues" evidence="9">
    <location>
        <begin position="136"/>
        <end position="146"/>
    </location>
</feature>
<dbReference type="AlphaFoldDB" id="A0A6A4WC17"/>
<evidence type="ECO:0000256" key="7">
    <source>
        <dbReference type="ARBA" id="ARBA00037948"/>
    </source>
</evidence>
<dbReference type="InterPro" id="IPR013087">
    <property type="entry name" value="Znf_C2H2_type"/>
</dbReference>
<evidence type="ECO:0000256" key="6">
    <source>
        <dbReference type="ARBA" id="ARBA00023242"/>
    </source>
</evidence>
<dbReference type="EMBL" id="VIIS01001362">
    <property type="protein sequence ID" value="KAF0299461.1"/>
    <property type="molecule type" value="Genomic_DNA"/>
</dbReference>
<dbReference type="GO" id="GO:0000978">
    <property type="term" value="F:RNA polymerase II cis-regulatory region sequence-specific DNA binding"/>
    <property type="evidence" value="ECO:0007669"/>
    <property type="project" value="TreeGrafter"/>
</dbReference>
<feature type="compositionally biased region" description="Low complexity" evidence="9">
    <location>
        <begin position="925"/>
        <end position="946"/>
    </location>
</feature>
<feature type="domain" description="C2H2-type" evidence="10">
    <location>
        <begin position="461"/>
        <end position="489"/>
    </location>
</feature>
<feature type="domain" description="C2H2-type" evidence="10">
    <location>
        <begin position="404"/>
        <end position="432"/>
    </location>
</feature>
<evidence type="ECO:0000313" key="11">
    <source>
        <dbReference type="EMBL" id="KAF0299461.1"/>
    </source>
</evidence>
<dbReference type="PROSITE" id="PS50157">
    <property type="entry name" value="ZINC_FINGER_C2H2_2"/>
    <property type="match status" value="2"/>
</dbReference>
<evidence type="ECO:0000256" key="1">
    <source>
        <dbReference type="ARBA" id="ARBA00004123"/>
    </source>
</evidence>
<dbReference type="PANTHER" id="PTHR24388:SF54">
    <property type="entry name" value="PROTEIN ESCARGOT"/>
    <property type="match status" value="1"/>
</dbReference>
<name>A0A6A4WC17_AMPAM</name>
<reference evidence="11 12" key="1">
    <citation type="submission" date="2019-07" db="EMBL/GenBank/DDBJ databases">
        <title>Draft genome assembly of a fouling barnacle, Amphibalanus amphitrite (Darwin, 1854): The first reference genome for Thecostraca.</title>
        <authorList>
            <person name="Kim W."/>
        </authorList>
    </citation>
    <scope>NUCLEOTIDE SEQUENCE [LARGE SCALE GENOMIC DNA]</scope>
    <source>
        <strain evidence="11">SNU_AA5</strain>
        <tissue evidence="11">Soma without cirri and trophi</tissue>
    </source>
</reference>
<evidence type="ECO:0000256" key="5">
    <source>
        <dbReference type="ARBA" id="ARBA00022833"/>
    </source>
</evidence>
<keyword evidence="12" id="KW-1185">Reference proteome</keyword>
<feature type="compositionally biased region" description="Basic and acidic residues" evidence="9">
    <location>
        <begin position="242"/>
        <end position="253"/>
    </location>
</feature>
<proteinExistence type="inferred from homology"/>
<dbReference type="OrthoDB" id="4748970at2759"/>
<feature type="compositionally biased region" description="Pro residues" evidence="9">
    <location>
        <begin position="825"/>
        <end position="846"/>
    </location>
</feature>
<dbReference type="Proteomes" id="UP000440578">
    <property type="component" value="Unassembled WGS sequence"/>
</dbReference>
<evidence type="ECO:0000256" key="2">
    <source>
        <dbReference type="ARBA" id="ARBA00022723"/>
    </source>
</evidence>
<dbReference type="Pfam" id="PF00096">
    <property type="entry name" value="zf-C2H2"/>
    <property type="match status" value="1"/>
</dbReference>
<dbReference type="InterPro" id="IPR050527">
    <property type="entry name" value="Snail/Krueppel_Znf"/>
</dbReference>
<feature type="compositionally biased region" description="Basic and acidic residues" evidence="9">
    <location>
        <begin position="1"/>
        <end position="10"/>
    </location>
</feature>
<comment type="caution">
    <text evidence="11">The sequence shown here is derived from an EMBL/GenBank/DDBJ whole genome shotgun (WGS) entry which is preliminary data.</text>
</comment>
<feature type="region of interest" description="Disordered" evidence="9">
    <location>
        <begin position="923"/>
        <end position="946"/>
    </location>
</feature>
<evidence type="ECO:0000259" key="10">
    <source>
        <dbReference type="PROSITE" id="PS50157"/>
    </source>
</evidence>
<feature type="compositionally biased region" description="Basic and acidic residues" evidence="9">
    <location>
        <begin position="605"/>
        <end position="617"/>
    </location>
</feature>
<feature type="compositionally biased region" description="Low complexity" evidence="9">
    <location>
        <begin position="254"/>
        <end position="267"/>
    </location>
</feature>
<dbReference type="SMART" id="SM00355">
    <property type="entry name" value="ZnF_C2H2"/>
    <property type="match status" value="4"/>
</dbReference>
<accession>A0A6A4WC17</accession>
<dbReference type="GO" id="GO:0005634">
    <property type="term" value="C:nucleus"/>
    <property type="evidence" value="ECO:0007669"/>
    <property type="project" value="UniProtKB-SubCell"/>
</dbReference>
<feature type="compositionally biased region" description="Basic residues" evidence="9">
    <location>
        <begin position="70"/>
        <end position="86"/>
    </location>
</feature>
<feature type="region of interest" description="Disordered" evidence="9">
    <location>
        <begin position="823"/>
        <end position="861"/>
    </location>
</feature>
<keyword evidence="4 8" id="KW-0863">Zinc-finger</keyword>
<evidence type="ECO:0000256" key="4">
    <source>
        <dbReference type="ARBA" id="ARBA00022771"/>
    </source>
</evidence>
<keyword evidence="3" id="KW-0677">Repeat</keyword>
<feature type="region of interest" description="Disordered" evidence="9">
    <location>
        <begin position="1"/>
        <end position="273"/>
    </location>
</feature>
<keyword evidence="5" id="KW-0862">Zinc</keyword>
<comment type="similarity">
    <text evidence="7">Belongs to the snail C2H2-type zinc-finger protein family.</text>
</comment>
<keyword evidence="6" id="KW-0539">Nucleus</keyword>
<dbReference type="PANTHER" id="PTHR24388">
    <property type="entry name" value="ZINC FINGER PROTEIN"/>
    <property type="match status" value="1"/>
</dbReference>
<evidence type="ECO:0000256" key="3">
    <source>
        <dbReference type="ARBA" id="ARBA00022737"/>
    </source>
</evidence>
<feature type="region of interest" description="Disordered" evidence="9">
    <location>
        <begin position="597"/>
        <end position="621"/>
    </location>
</feature>
<feature type="compositionally biased region" description="Acidic residues" evidence="9">
    <location>
        <begin position="95"/>
        <end position="112"/>
    </location>
</feature>
<keyword evidence="2" id="KW-0479">Metal-binding</keyword>
<feature type="region of interest" description="Disordered" evidence="9">
    <location>
        <begin position="293"/>
        <end position="327"/>
    </location>
</feature>
<dbReference type="GO" id="GO:0000981">
    <property type="term" value="F:DNA-binding transcription factor activity, RNA polymerase II-specific"/>
    <property type="evidence" value="ECO:0007669"/>
    <property type="project" value="TreeGrafter"/>
</dbReference>
<feature type="compositionally biased region" description="Basic and acidic residues" evidence="9">
    <location>
        <begin position="188"/>
        <end position="201"/>
    </location>
</feature>
<evidence type="ECO:0000256" key="8">
    <source>
        <dbReference type="PROSITE-ProRule" id="PRU00042"/>
    </source>
</evidence>